<proteinExistence type="predicted"/>
<dbReference type="AlphaFoldDB" id="A0A1A9AH08"/>
<evidence type="ECO:0000313" key="2">
    <source>
        <dbReference type="EMBL" id="SBT55384.1"/>
    </source>
</evidence>
<reference evidence="2" key="2">
    <citation type="submission" date="2016-05" db="EMBL/GenBank/DDBJ databases">
        <authorList>
            <person name="Lavstsen T."/>
            <person name="Jespersen J.S."/>
        </authorList>
    </citation>
    <scope>NUCLEOTIDE SEQUENCE [LARGE SCALE GENOMIC DNA]</scope>
</reference>
<evidence type="ECO:0000313" key="4">
    <source>
        <dbReference type="Proteomes" id="UP000078550"/>
    </source>
</evidence>
<evidence type="ECO:0000313" key="3">
    <source>
        <dbReference type="EMBL" id="SBT58600.1"/>
    </source>
</evidence>
<accession>A0A1A9AH08</accession>
<gene>
    <name evidence="2" type="ORF">POVWA1_069690</name>
    <name evidence="3" type="ORF">POVWA2_085670</name>
</gene>
<name>A0A1A9AH08_PLAOA</name>
<sequence length="311" mass="36791">MVDETTALKDLDSLIFDYKLDNINGKCENCSFCYEKEKRCEDFIYWMHYNVNKVNKNTEQHEINKIIKELITVWSEVNEKLKSNHVKESYLCDISNINIPLNFIKLEQKKKMSDYCQNFDTIHTKLTNPNKLNCEVYYDYFMKTKKAYDEVFVECHNNSGSSNCPKICVRKKNNPKLILDNLRCDKIPKPVEEEKRITIKECNAEKDVIQSELKQALLDASNPAFNYSDPRSVFLILFTFWGIFLTLFFLYKRTPFSSWIRNNLLKKKIARENFDEEIDDEPIFDYSGSVNANMENVEYNISYNSDWSPSQ</sequence>
<keyword evidence="1" id="KW-1133">Transmembrane helix</keyword>
<dbReference type="Proteomes" id="UP000078555">
    <property type="component" value="Unassembled WGS sequence"/>
</dbReference>
<feature type="transmembrane region" description="Helical" evidence="1">
    <location>
        <begin position="232"/>
        <end position="251"/>
    </location>
</feature>
<reference evidence="4" key="1">
    <citation type="submission" date="2016-05" db="EMBL/GenBank/DDBJ databases">
        <authorList>
            <person name="Naeem Raeece"/>
        </authorList>
    </citation>
    <scope>NUCLEOTIDE SEQUENCE [LARGE SCALE GENOMIC DNA]</scope>
</reference>
<dbReference type="Pfam" id="PF05795">
    <property type="entry name" value="Plasmodium_Vir"/>
    <property type="match status" value="2"/>
</dbReference>
<keyword evidence="1" id="KW-0812">Transmembrane</keyword>
<keyword evidence="1" id="KW-0472">Membrane</keyword>
<keyword evidence="5" id="KW-1185">Reference proteome</keyword>
<dbReference type="EMBL" id="FLRE01002417">
    <property type="protein sequence ID" value="SBT58600.1"/>
    <property type="molecule type" value="Genomic_DNA"/>
</dbReference>
<evidence type="ECO:0000313" key="5">
    <source>
        <dbReference type="Proteomes" id="UP000078555"/>
    </source>
</evidence>
<dbReference type="EMBL" id="FLRD01000672">
    <property type="protein sequence ID" value="SBT55384.1"/>
    <property type="molecule type" value="Genomic_DNA"/>
</dbReference>
<reference evidence="5" key="3">
    <citation type="submission" date="2016-05" db="EMBL/GenBank/DDBJ databases">
        <authorList>
            <person name="Naeem R."/>
        </authorList>
    </citation>
    <scope>NUCLEOTIDE SEQUENCE [LARGE SCALE GENOMIC DNA]</scope>
</reference>
<dbReference type="Proteomes" id="UP000078550">
    <property type="component" value="Unassembled WGS sequence"/>
</dbReference>
<protein>
    <submittedName>
        <fullName evidence="2">PIR Superfamily Protein</fullName>
    </submittedName>
</protein>
<organism evidence="2 5">
    <name type="scientific">Plasmodium ovale wallikeri</name>
    <dbReference type="NCBI Taxonomy" id="864142"/>
    <lineage>
        <taxon>Eukaryota</taxon>
        <taxon>Sar</taxon>
        <taxon>Alveolata</taxon>
        <taxon>Apicomplexa</taxon>
        <taxon>Aconoidasida</taxon>
        <taxon>Haemosporida</taxon>
        <taxon>Plasmodiidae</taxon>
        <taxon>Plasmodium</taxon>
        <taxon>Plasmodium (Plasmodium)</taxon>
    </lineage>
</organism>
<dbReference type="InterPro" id="IPR008780">
    <property type="entry name" value="Plasmodium_Vir"/>
</dbReference>
<evidence type="ECO:0000256" key="1">
    <source>
        <dbReference type="SAM" id="Phobius"/>
    </source>
</evidence>